<evidence type="ECO:0000256" key="1">
    <source>
        <dbReference type="SAM" id="MobiDB-lite"/>
    </source>
</evidence>
<sequence>MPESEEVAPAWFRSAENMIKTCKIPDEAAGSTILPFLNEKSPMLIANKSVGRQLLYAQVIDAILEELKLTPEEYRRRLYGCKKGNETWGQFVTKIEVLLDYYLRSRDVRSLDELRLLLIADRAKQLMDELRSYVLQHTMKDWLKPKEVVSLAQKFEDSRPRHRAANQQNSEVNGAPRADRNREPADKNTKGEHRPPPKCYSCGRTGHLQYV</sequence>
<organism evidence="2 3">
    <name type="scientific">Haemaphysalis longicornis</name>
    <name type="common">Bush tick</name>
    <dbReference type="NCBI Taxonomy" id="44386"/>
    <lineage>
        <taxon>Eukaryota</taxon>
        <taxon>Metazoa</taxon>
        <taxon>Ecdysozoa</taxon>
        <taxon>Arthropoda</taxon>
        <taxon>Chelicerata</taxon>
        <taxon>Arachnida</taxon>
        <taxon>Acari</taxon>
        <taxon>Parasitiformes</taxon>
        <taxon>Ixodida</taxon>
        <taxon>Ixodoidea</taxon>
        <taxon>Ixodidae</taxon>
        <taxon>Haemaphysalinae</taxon>
        <taxon>Haemaphysalis</taxon>
    </lineage>
</organism>
<feature type="compositionally biased region" description="Basic and acidic residues" evidence="1">
    <location>
        <begin position="177"/>
        <end position="195"/>
    </location>
</feature>
<comment type="caution">
    <text evidence="2">The sequence shown here is derived from an EMBL/GenBank/DDBJ whole genome shotgun (WGS) entry which is preliminary data.</text>
</comment>
<dbReference type="PANTHER" id="PTHR46888">
    <property type="entry name" value="ZINC KNUCKLE DOMAINCONTAINING PROTEIN-RELATED"/>
    <property type="match status" value="1"/>
</dbReference>
<proteinExistence type="predicted"/>
<evidence type="ECO:0008006" key="4">
    <source>
        <dbReference type="Google" id="ProtNLM"/>
    </source>
</evidence>
<dbReference type="OrthoDB" id="6512527at2759"/>
<gene>
    <name evidence="2" type="ORF">HPB48_007022</name>
</gene>
<dbReference type="AlphaFoldDB" id="A0A9J6FDH3"/>
<evidence type="ECO:0000313" key="3">
    <source>
        <dbReference type="Proteomes" id="UP000821853"/>
    </source>
</evidence>
<reference evidence="2 3" key="1">
    <citation type="journal article" date="2020" name="Cell">
        <title>Large-Scale Comparative Analyses of Tick Genomes Elucidate Their Genetic Diversity and Vector Capacities.</title>
        <authorList>
            <consortium name="Tick Genome and Microbiome Consortium (TIGMIC)"/>
            <person name="Jia N."/>
            <person name="Wang J."/>
            <person name="Shi W."/>
            <person name="Du L."/>
            <person name="Sun Y."/>
            <person name="Zhan W."/>
            <person name="Jiang J.F."/>
            <person name="Wang Q."/>
            <person name="Zhang B."/>
            <person name="Ji P."/>
            <person name="Bell-Sakyi L."/>
            <person name="Cui X.M."/>
            <person name="Yuan T.T."/>
            <person name="Jiang B.G."/>
            <person name="Yang W.F."/>
            <person name="Lam T.T."/>
            <person name="Chang Q.C."/>
            <person name="Ding S.J."/>
            <person name="Wang X.J."/>
            <person name="Zhu J.G."/>
            <person name="Ruan X.D."/>
            <person name="Zhao L."/>
            <person name="Wei J.T."/>
            <person name="Ye R.Z."/>
            <person name="Que T.C."/>
            <person name="Du C.H."/>
            <person name="Zhou Y.H."/>
            <person name="Cheng J.X."/>
            <person name="Dai P.F."/>
            <person name="Guo W.B."/>
            <person name="Han X.H."/>
            <person name="Huang E.J."/>
            <person name="Li L.F."/>
            <person name="Wei W."/>
            <person name="Gao Y.C."/>
            <person name="Liu J.Z."/>
            <person name="Shao H.Z."/>
            <person name="Wang X."/>
            <person name="Wang C.C."/>
            <person name="Yang T.C."/>
            <person name="Huo Q.B."/>
            <person name="Li W."/>
            <person name="Chen H.Y."/>
            <person name="Chen S.E."/>
            <person name="Zhou L.G."/>
            <person name="Ni X.B."/>
            <person name="Tian J.H."/>
            <person name="Sheng Y."/>
            <person name="Liu T."/>
            <person name="Pan Y.S."/>
            <person name="Xia L.Y."/>
            <person name="Li J."/>
            <person name="Zhao F."/>
            <person name="Cao W.C."/>
        </authorList>
    </citation>
    <scope>NUCLEOTIDE SEQUENCE [LARGE SCALE GENOMIC DNA]</scope>
    <source>
        <strain evidence="2">HaeL-2018</strain>
    </source>
</reference>
<dbReference type="OMA" id="KKGNETW"/>
<feature type="region of interest" description="Disordered" evidence="1">
    <location>
        <begin position="155"/>
        <end position="205"/>
    </location>
</feature>
<dbReference type="Proteomes" id="UP000821853">
    <property type="component" value="Chromosome 1"/>
</dbReference>
<name>A0A9J6FDH3_HAELO</name>
<dbReference type="EMBL" id="JABSTR010000001">
    <property type="protein sequence ID" value="KAH9360941.1"/>
    <property type="molecule type" value="Genomic_DNA"/>
</dbReference>
<evidence type="ECO:0000313" key="2">
    <source>
        <dbReference type="EMBL" id="KAH9360941.1"/>
    </source>
</evidence>
<keyword evidence="3" id="KW-1185">Reference proteome</keyword>
<protein>
    <recommendedName>
        <fullName evidence="4">CCHC-type domain-containing protein</fullName>
    </recommendedName>
</protein>
<accession>A0A9J6FDH3</accession>
<dbReference type="VEuPathDB" id="VectorBase:HLOH_040984"/>
<dbReference type="PANTHER" id="PTHR46888:SF1">
    <property type="entry name" value="RIBONUCLEASE H"/>
    <property type="match status" value="1"/>
</dbReference>